<protein>
    <submittedName>
        <fullName evidence="1">Uncharacterized protein</fullName>
    </submittedName>
</protein>
<dbReference type="PATRIC" id="fig|273678.4.peg.1166"/>
<dbReference type="EMBL" id="JYJB01000007">
    <property type="protein sequence ID" value="KJL48409.1"/>
    <property type="molecule type" value="Genomic_DNA"/>
</dbReference>
<organism evidence="1 2">
    <name type="scientific">Microbacterium hydrocarbonoxydans</name>
    <dbReference type="NCBI Taxonomy" id="273678"/>
    <lineage>
        <taxon>Bacteria</taxon>
        <taxon>Bacillati</taxon>
        <taxon>Actinomycetota</taxon>
        <taxon>Actinomycetes</taxon>
        <taxon>Micrococcales</taxon>
        <taxon>Microbacteriaceae</taxon>
        <taxon>Microbacterium</taxon>
    </lineage>
</organism>
<dbReference type="AlphaFoldDB" id="A0A0M2HVC6"/>
<comment type="caution">
    <text evidence="1">The sequence shown here is derived from an EMBL/GenBank/DDBJ whole genome shotgun (WGS) entry which is preliminary data.</text>
</comment>
<proteinExistence type="predicted"/>
<accession>A0A0M2HVC6</accession>
<evidence type="ECO:0000313" key="2">
    <source>
        <dbReference type="Proteomes" id="UP000033900"/>
    </source>
</evidence>
<reference evidence="1 2" key="1">
    <citation type="submission" date="2015-02" db="EMBL/GenBank/DDBJ databases">
        <title>Draft genome sequences of ten Microbacterium spp. with emphasis on heavy metal contaminated environments.</title>
        <authorList>
            <person name="Corretto E."/>
        </authorList>
    </citation>
    <scope>NUCLEOTIDE SEQUENCE [LARGE SCALE GENOMIC DNA]</scope>
    <source>
        <strain evidence="1 2">SA35</strain>
    </source>
</reference>
<keyword evidence="2" id="KW-1185">Reference proteome</keyword>
<gene>
    <name evidence="1" type="ORF">RS84_01168</name>
</gene>
<dbReference type="STRING" id="273678.RS84_01168"/>
<evidence type="ECO:0000313" key="1">
    <source>
        <dbReference type="EMBL" id="KJL48409.1"/>
    </source>
</evidence>
<dbReference type="Proteomes" id="UP000033900">
    <property type="component" value="Unassembled WGS sequence"/>
</dbReference>
<name>A0A0M2HVC6_9MICO</name>
<sequence>MTAGTTAVVASVNGVAGLTLVRDDRVVGVITGELRSCRWSGMWVVCNPEKLRHWNR</sequence>